<sequence>MTSKINCPLCGNEAVQMRDGSDVYLINCSSCGDFQITRECLEDLPAERKLLPQLMKVSAFTRYRTINKEPVATLFIGNPNGYTEGYTIQQIVDQFPSVPERKLKALQNLQALSKYWGDAVAIERKDYSVLFPEVNEEQPSLMMMRTLVEEGLVAGEVKFPTHLTVTEKGHSLLRDQATPVAPEALTPAPQAPVIEEPTPVAAQPSKLDGMHPRVLGVAQKLFQDGHYRSAVLDTYVALDNDVRRKSRLLHDGTELMQKAFTINNKKGTNERATVLKVAGGDDPQQGAMWLFSGAVMGVRNVLAHDHSIHPSEQEALEQLYFASMLFRRLDQAVNVDAEQLMGQISQLRFSLTGSASSSDSAKLKALLVPARGFVDAELHRLSFRKILEIIRSGYFNDQNAGINLLLEWHAPFFDHINNDDHINLICAIYKAAGSSHPSRDAETLIRERFMPIKMSLKLFQDHLLSSNEVCNELLEKIWWSDAFFRCIAHSGDLEFMVAFLNKVISKEIVLGRNDLDTLSRELNRAGREGLEELTDKIYEMNKELNK</sequence>
<evidence type="ECO:0000313" key="3">
    <source>
        <dbReference type="Proteomes" id="UP000187425"/>
    </source>
</evidence>
<evidence type="ECO:0000259" key="1">
    <source>
        <dbReference type="Pfam" id="PF09509"/>
    </source>
</evidence>
<gene>
    <name evidence="2" type="ORF">BSK65_10690</name>
</gene>
<evidence type="ECO:0000313" key="2">
    <source>
        <dbReference type="EMBL" id="OME71499.1"/>
    </source>
</evidence>
<name>A0A1R0ZJI4_9BACL</name>
<reference evidence="2 3" key="1">
    <citation type="submission" date="2016-11" db="EMBL/GenBank/DDBJ databases">
        <title>Paenibacillus species isolates.</title>
        <authorList>
            <person name="Beno S.M."/>
        </authorList>
    </citation>
    <scope>NUCLEOTIDE SEQUENCE [LARGE SCALE GENOMIC DNA]</scope>
    <source>
        <strain evidence="2 3">FSL H7-0443</strain>
    </source>
</reference>
<dbReference type="AlphaFoldDB" id="A0A1R0ZJI4"/>
<dbReference type="Proteomes" id="UP000187425">
    <property type="component" value="Unassembled WGS sequence"/>
</dbReference>
<dbReference type="Pfam" id="PF09509">
    <property type="entry name" value="Hypoth_Ymh"/>
    <property type="match status" value="1"/>
</dbReference>
<dbReference type="InterPro" id="IPR012654">
    <property type="entry name" value="CHP02391"/>
</dbReference>
<protein>
    <submittedName>
        <fullName evidence="2">TIGR02391 family protein</fullName>
    </submittedName>
</protein>
<comment type="caution">
    <text evidence="2">The sequence shown here is derived from an EMBL/GenBank/DDBJ whole genome shotgun (WGS) entry which is preliminary data.</text>
</comment>
<dbReference type="NCBIfam" id="TIGR02391">
    <property type="entry name" value="hypoth_ymh"/>
    <property type="match status" value="1"/>
</dbReference>
<dbReference type="RefSeq" id="WP_076284404.1">
    <property type="nucleotide sequence ID" value="NZ_MPTW01000004.1"/>
</dbReference>
<dbReference type="OrthoDB" id="2521943at2"/>
<feature type="domain" description="Conserved hypothetical protein CHP02391" evidence="1">
    <location>
        <begin position="209"/>
        <end position="329"/>
    </location>
</feature>
<accession>A0A1R0ZJI4</accession>
<proteinExistence type="predicted"/>
<organism evidence="2 3">
    <name type="scientific">Paenibacillus odorifer</name>
    <dbReference type="NCBI Taxonomy" id="189426"/>
    <lineage>
        <taxon>Bacteria</taxon>
        <taxon>Bacillati</taxon>
        <taxon>Bacillota</taxon>
        <taxon>Bacilli</taxon>
        <taxon>Bacillales</taxon>
        <taxon>Paenibacillaceae</taxon>
        <taxon>Paenibacillus</taxon>
    </lineage>
</organism>
<dbReference type="EMBL" id="MPTW01000004">
    <property type="protein sequence ID" value="OME71499.1"/>
    <property type="molecule type" value="Genomic_DNA"/>
</dbReference>